<sequence length="49" mass="5572">MELLVDPSAVTTIDPQALTIIYKFLYVHYGFPSTYDVLSDLGLSREECF</sequence>
<accession>A0A1I7XP91</accession>
<protein>
    <submittedName>
        <fullName evidence="2">LisH domain-containing protein</fullName>
    </submittedName>
</protein>
<dbReference type="WBParaSite" id="Hba_19602">
    <property type="protein sequence ID" value="Hba_19602"/>
    <property type="gene ID" value="Hba_19602"/>
</dbReference>
<keyword evidence="1" id="KW-1185">Reference proteome</keyword>
<dbReference type="Proteomes" id="UP000095283">
    <property type="component" value="Unplaced"/>
</dbReference>
<reference evidence="2" key="1">
    <citation type="submission" date="2016-11" db="UniProtKB">
        <authorList>
            <consortium name="WormBaseParasite"/>
        </authorList>
    </citation>
    <scope>IDENTIFICATION</scope>
</reference>
<evidence type="ECO:0000313" key="1">
    <source>
        <dbReference type="Proteomes" id="UP000095283"/>
    </source>
</evidence>
<dbReference type="AlphaFoldDB" id="A0A1I7XP91"/>
<proteinExistence type="predicted"/>
<organism evidence="1 2">
    <name type="scientific">Heterorhabditis bacteriophora</name>
    <name type="common">Entomopathogenic nematode worm</name>
    <dbReference type="NCBI Taxonomy" id="37862"/>
    <lineage>
        <taxon>Eukaryota</taxon>
        <taxon>Metazoa</taxon>
        <taxon>Ecdysozoa</taxon>
        <taxon>Nematoda</taxon>
        <taxon>Chromadorea</taxon>
        <taxon>Rhabditida</taxon>
        <taxon>Rhabditina</taxon>
        <taxon>Rhabditomorpha</taxon>
        <taxon>Strongyloidea</taxon>
        <taxon>Heterorhabditidae</taxon>
        <taxon>Heterorhabditis</taxon>
    </lineage>
</organism>
<name>A0A1I7XP91_HETBA</name>
<evidence type="ECO:0000313" key="2">
    <source>
        <dbReference type="WBParaSite" id="Hba_19602"/>
    </source>
</evidence>